<evidence type="ECO:0000256" key="1">
    <source>
        <dbReference type="SAM" id="SignalP"/>
    </source>
</evidence>
<dbReference type="EMBL" id="JAUHHV010000010">
    <property type="protein sequence ID" value="KAK1410555.1"/>
    <property type="molecule type" value="Genomic_DNA"/>
</dbReference>
<keyword evidence="1" id="KW-0732">Signal</keyword>
<gene>
    <name evidence="2" type="ORF">QVD17_37092</name>
</gene>
<protein>
    <recommendedName>
        <fullName evidence="4">Secreted protein</fullName>
    </recommendedName>
</protein>
<feature type="chain" id="PRO_5041903454" description="Secreted protein" evidence="1">
    <location>
        <begin position="23"/>
        <end position="88"/>
    </location>
</feature>
<evidence type="ECO:0000313" key="3">
    <source>
        <dbReference type="Proteomes" id="UP001229421"/>
    </source>
</evidence>
<evidence type="ECO:0008006" key="4">
    <source>
        <dbReference type="Google" id="ProtNLM"/>
    </source>
</evidence>
<feature type="signal peptide" evidence="1">
    <location>
        <begin position="1"/>
        <end position="22"/>
    </location>
</feature>
<sequence>MRMNLMVTSGLIVLSLSNGVLKRPSPPRWRLAPRQQKRWIKISRQELRALLRVDDSRMGRKLGEEATTTSFAVKETTVGKEEGTSSRF</sequence>
<keyword evidence="3" id="KW-1185">Reference proteome</keyword>
<evidence type="ECO:0000313" key="2">
    <source>
        <dbReference type="EMBL" id="KAK1410555.1"/>
    </source>
</evidence>
<reference evidence="2" key="1">
    <citation type="journal article" date="2023" name="bioRxiv">
        <title>Improved chromosome-level genome assembly for marigold (Tagetes erecta).</title>
        <authorList>
            <person name="Jiang F."/>
            <person name="Yuan L."/>
            <person name="Wang S."/>
            <person name="Wang H."/>
            <person name="Xu D."/>
            <person name="Wang A."/>
            <person name="Fan W."/>
        </authorList>
    </citation>
    <scope>NUCLEOTIDE SEQUENCE</scope>
    <source>
        <strain evidence="2">WSJ</strain>
        <tissue evidence="2">Leaf</tissue>
    </source>
</reference>
<comment type="caution">
    <text evidence="2">The sequence shown here is derived from an EMBL/GenBank/DDBJ whole genome shotgun (WGS) entry which is preliminary data.</text>
</comment>
<proteinExistence type="predicted"/>
<organism evidence="2 3">
    <name type="scientific">Tagetes erecta</name>
    <name type="common">African marigold</name>
    <dbReference type="NCBI Taxonomy" id="13708"/>
    <lineage>
        <taxon>Eukaryota</taxon>
        <taxon>Viridiplantae</taxon>
        <taxon>Streptophyta</taxon>
        <taxon>Embryophyta</taxon>
        <taxon>Tracheophyta</taxon>
        <taxon>Spermatophyta</taxon>
        <taxon>Magnoliopsida</taxon>
        <taxon>eudicotyledons</taxon>
        <taxon>Gunneridae</taxon>
        <taxon>Pentapetalae</taxon>
        <taxon>asterids</taxon>
        <taxon>campanulids</taxon>
        <taxon>Asterales</taxon>
        <taxon>Asteraceae</taxon>
        <taxon>Asteroideae</taxon>
        <taxon>Heliantheae alliance</taxon>
        <taxon>Tageteae</taxon>
        <taxon>Tagetes</taxon>
    </lineage>
</organism>
<dbReference type="Proteomes" id="UP001229421">
    <property type="component" value="Unassembled WGS sequence"/>
</dbReference>
<accession>A0AAD8JTF6</accession>
<name>A0AAD8JTF6_TARER</name>
<dbReference type="AlphaFoldDB" id="A0AAD8JTF6"/>